<name>A0A315UXT8_GAMAF</name>
<dbReference type="PANTHER" id="PTHR15172:SF1">
    <property type="entry name" value="GALACTOCEREBROSIDASE"/>
    <property type="match status" value="1"/>
</dbReference>
<dbReference type="Gene3D" id="2.60.120.560">
    <property type="entry name" value="Exo-inulinase, domain 1"/>
    <property type="match status" value="1"/>
</dbReference>
<protein>
    <recommendedName>
        <fullName evidence="1">Glycosyl hydrolase family 59 C-terminal lectin domain-containing protein</fullName>
    </recommendedName>
</protein>
<dbReference type="PANTHER" id="PTHR15172">
    <property type="entry name" value="GALACTOCEREBROSIDASE"/>
    <property type="match status" value="1"/>
</dbReference>
<accession>A0A315UXT8</accession>
<dbReference type="GO" id="GO:0016020">
    <property type="term" value="C:membrane"/>
    <property type="evidence" value="ECO:0007669"/>
    <property type="project" value="GOC"/>
</dbReference>
<proteinExistence type="predicted"/>
<dbReference type="AlphaFoldDB" id="A0A315UXT8"/>
<dbReference type="GO" id="GO:0004336">
    <property type="term" value="F:galactosylceramidase activity"/>
    <property type="evidence" value="ECO:0007669"/>
    <property type="project" value="InterPro"/>
</dbReference>
<comment type="caution">
    <text evidence="2">The sequence shown here is derived from an EMBL/GenBank/DDBJ whole genome shotgun (WGS) entry which is preliminary data.</text>
</comment>
<dbReference type="InterPro" id="IPR049162">
    <property type="entry name" value="GH59_C"/>
</dbReference>
<evidence type="ECO:0000313" key="2">
    <source>
        <dbReference type="EMBL" id="PWA16373.1"/>
    </source>
</evidence>
<organism evidence="2 3">
    <name type="scientific">Gambusia affinis</name>
    <name type="common">Western mosquitofish</name>
    <name type="synonym">Heterandria affinis</name>
    <dbReference type="NCBI Taxonomy" id="33528"/>
    <lineage>
        <taxon>Eukaryota</taxon>
        <taxon>Metazoa</taxon>
        <taxon>Chordata</taxon>
        <taxon>Craniata</taxon>
        <taxon>Vertebrata</taxon>
        <taxon>Euteleostomi</taxon>
        <taxon>Actinopterygii</taxon>
        <taxon>Neopterygii</taxon>
        <taxon>Teleostei</taxon>
        <taxon>Neoteleostei</taxon>
        <taxon>Acanthomorphata</taxon>
        <taxon>Ovalentaria</taxon>
        <taxon>Atherinomorphae</taxon>
        <taxon>Cyprinodontiformes</taxon>
        <taxon>Poeciliidae</taxon>
        <taxon>Poeciliinae</taxon>
        <taxon>Gambusia</taxon>
    </lineage>
</organism>
<gene>
    <name evidence="2" type="ORF">CCH79_00004459</name>
</gene>
<reference evidence="2 3" key="1">
    <citation type="journal article" date="2018" name="G3 (Bethesda)">
        <title>A High-Quality Reference Genome for the Invasive Mosquitofish Gambusia affinis Using a Chicago Library.</title>
        <authorList>
            <person name="Hoffberg S.L."/>
            <person name="Troendle N.J."/>
            <person name="Glenn T.C."/>
            <person name="Mahmud O."/>
            <person name="Louha S."/>
            <person name="Chalopin D."/>
            <person name="Bennetzen J.L."/>
            <person name="Mauricio R."/>
        </authorList>
    </citation>
    <scope>NUCLEOTIDE SEQUENCE [LARGE SCALE GENOMIC DNA]</scope>
    <source>
        <strain evidence="2">NE01/NJP1002.9</strain>
        <tissue evidence="2">Muscle</tissue>
    </source>
</reference>
<dbReference type="Proteomes" id="UP000250572">
    <property type="component" value="Unassembled WGS sequence"/>
</dbReference>
<dbReference type="GO" id="GO:0006683">
    <property type="term" value="P:galactosylceramide catabolic process"/>
    <property type="evidence" value="ECO:0007669"/>
    <property type="project" value="InterPro"/>
</dbReference>
<evidence type="ECO:0000259" key="1">
    <source>
        <dbReference type="Pfam" id="PF21708"/>
    </source>
</evidence>
<evidence type="ECO:0000313" key="3">
    <source>
        <dbReference type="Proteomes" id="UP000250572"/>
    </source>
</evidence>
<dbReference type="Pfam" id="PF21708">
    <property type="entry name" value="Glyco_hydro_59_C"/>
    <property type="match status" value="1"/>
</dbReference>
<keyword evidence="3" id="KW-1185">Reference proteome</keyword>
<dbReference type="GO" id="GO:0005764">
    <property type="term" value="C:lysosome"/>
    <property type="evidence" value="ECO:0007669"/>
    <property type="project" value="TreeGrafter"/>
</dbReference>
<sequence length="125" mass="13580">MLVTCDVFMENVKSGGVFVAARVDKGGQLVRSATGVFFWVFANGSYKVTNDLAGQLVLAEGLSGTRPFDWHNLSLYVKGQSAYGMLDGRQLWNVTGVSSPKNGWAAIGTYSFELAQFDNFNVLAE</sequence>
<feature type="domain" description="Glycosyl hydrolase family 59 C-terminal lectin" evidence="1">
    <location>
        <begin position="1"/>
        <end position="124"/>
    </location>
</feature>
<dbReference type="EMBL" id="NHOQ01002481">
    <property type="protein sequence ID" value="PWA16373.1"/>
    <property type="molecule type" value="Genomic_DNA"/>
</dbReference>
<dbReference type="InterPro" id="IPR001286">
    <property type="entry name" value="Glyco_hydro_59"/>
</dbReference>